<evidence type="ECO:0000313" key="3">
    <source>
        <dbReference type="EMBL" id="USQ76414.1"/>
    </source>
</evidence>
<feature type="transmembrane region" description="Helical" evidence="1">
    <location>
        <begin position="114"/>
        <end position="132"/>
    </location>
</feature>
<feature type="domain" description="Acyltransferase 3" evidence="2">
    <location>
        <begin position="39"/>
        <end position="388"/>
    </location>
</feature>
<keyword evidence="3" id="KW-0808">Transferase</keyword>
<feature type="transmembrane region" description="Helical" evidence="1">
    <location>
        <begin position="163"/>
        <end position="185"/>
    </location>
</feature>
<dbReference type="Pfam" id="PF01757">
    <property type="entry name" value="Acyl_transf_3"/>
    <property type="match status" value="1"/>
</dbReference>
<feature type="transmembrane region" description="Helical" evidence="1">
    <location>
        <begin position="267"/>
        <end position="289"/>
    </location>
</feature>
<keyword evidence="4" id="KW-1185">Reference proteome</keyword>
<dbReference type="RefSeq" id="WP_252621109.1">
    <property type="nucleotide sequence ID" value="NZ_CP099490.1"/>
</dbReference>
<feature type="transmembrane region" description="Helical" evidence="1">
    <location>
        <begin position="72"/>
        <end position="93"/>
    </location>
</feature>
<accession>A0ABY4YII0</accession>
<proteinExistence type="predicted"/>
<keyword evidence="1" id="KW-0812">Transmembrane</keyword>
<dbReference type="PANTHER" id="PTHR23028:SF53">
    <property type="entry name" value="ACYL_TRANSF_3 DOMAIN-CONTAINING PROTEIN"/>
    <property type="match status" value="1"/>
</dbReference>
<name>A0ABY4YII0_9MICO</name>
<dbReference type="PANTHER" id="PTHR23028">
    <property type="entry name" value="ACETYLTRANSFERASE"/>
    <property type="match status" value="1"/>
</dbReference>
<feature type="transmembrane region" description="Helical" evidence="1">
    <location>
        <begin position="197"/>
        <end position="214"/>
    </location>
</feature>
<keyword evidence="1" id="KW-1133">Transmembrane helix</keyword>
<reference evidence="3" key="1">
    <citation type="submission" date="2022-06" db="EMBL/GenBank/DDBJ databases">
        <title>Ornithinimicrobium JY.X270.</title>
        <authorList>
            <person name="Huang Y."/>
        </authorList>
    </citation>
    <scope>NUCLEOTIDE SEQUENCE</scope>
    <source>
        <strain evidence="3">JY.X270</strain>
    </source>
</reference>
<dbReference type="Proteomes" id="UP001056535">
    <property type="component" value="Chromosome"/>
</dbReference>
<feature type="transmembrane region" description="Helical" evidence="1">
    <location>
        <begin position="338"/>
        <end position="357"/>
    </location>
</feature>
<dbReference type="InterPro" id="IPR050879">
    <property type="entry name" value="Acyltransferase_3"/>
</dbReference>
<gene>
    <name evidence="3" type="ORF">NF557_00325</name>
</gene>
<keyword evidence="3" id="KW-0012">Acyltransferase</keyword>
<protein>
    <submittedName>
        <fullName evidence="3">Acyltransferase</fullName>
    </submittedName>
</protein>
<sequence>MTAIDPRQESTVAPAATRPAAAGPAAVDVSRLRRRFAPLDGLRAVGALMVVVTHVSAHTATSVTEPFGGLLARFDAGVALFFVISGFLLYRPYVAARLTGAPAPDVRGYLWRRALRILPVLWIAVAGVWLLFDHGTPASQYLRHALLVHIYWPSNWVLGLTQMWSLAVEAAFYVALPLLAWLLVCSARDPLTFIRRSLAVLGLLVLLSPVWVYVATALEHPTAPQWLPAYLGWFAIGMALVTWQQARGLGLLRASRIDDLARHPGTLWLIALAILVIVATPIAGSRGLAPAVAGEAAFKNLAYAVFAALLVLPCIAALRDGDDARVARALGGRVGRWLGDISYGIFAYHLLILELIGPVAGHENFTGGFWRLLVPTLLVTVPVAAISYRFLERPIMDWGRRVYSRR</sequence>
<feature type="transmembrane region" description="Helical" evidence="1">
    <location>
        <begin position="301"/>
        <end position="318"/>
    </location>
</feature>
<feature type="transmembrane region" description="Helical" evidence="1">
    <location>
        <begin position="226"/>
        <end position="246"/>
    </location>
</feature>
<organism evidence="3 4">
    <name type="scientific">Ornithinimicrobium cryptoxanthini</name>
    <dbReference type="NCBI Taxonomy" id="2934161"/>
    <lineage>
        <taxon>Bacteria</taxon>
        <taxon>Bacillati</taxon>
        <taxon>Actinomycetota</taxon>
        <taxon>Actinomycetes</taxon>
        <taxon>Micrococcales</taxon>
        <taxon>Ornithinimicrobiaceae</taxon>
        <taxon>Ornithinimicrobium</taxon>
    </lineage>
</organism>
<evidence type="ECO:0000259" key="2">
    <source>
        <dbReference type="Pfam" id="PF01757"/>
    </source>
</evidence>
<keyword evidence="1" id="KW-0472">Membrane</keyword>
<feature type="transmembrane region" description="Helical" evidence="1">
    <location>
        <begin position="369"/>
        <end position="391"/>
    </location>
</feature>
<dbReference type="InterPro" id="IPR002656">
    <property type="entry name" value="Acyl_transf_3_dom"/>
</dbReference>
<feature type="transmembrane region" description="Helical" evidence="1">
    <location>
        <begin position="41"/>
        <end position="60"/>
    </location>
</feature>
<evidence type="ECO:0000256" key="1">
    <source>
        <dbReference type="SAM" id="Phobius"/>
    </source>
</evidence>
<dbReference type="GO" id="GO:0016746">
    <property type="term" value="F:acyltransferase activity"/>
    <property type="evidence" value="ECO:0007669"/>
    <property type="project" value="UniProtKB-KW"/>
</dbReference>
<dbReference type="EMBL" id="CP099490">
    <property type="protein sequence ID" value="USQ76414.1"/>
    <property type="molecule type" value="Genomic_DNA"/>
</dbReference>
<evidence type="ECO:0000313" key="4">
    <source>
        <dbReference type="Proteomes" id="UP001056535"/>
    </source>
</evidence>